<dbReference type="HOGENOM" id="CLU_1875365_0_0_1"/>
<reference evidence="1 2" key="1">
    <citation type="journal article" date="2012" name="Science">
        <title>The Paleozoic origin of enzymatic lignin decomposition reconstructed from 31 fungal genomes.</title>
        <authorList>
            <person name="Floudas D."/>
            <person name="Binder M."/>
            <person name="Riley R."/>
            <person name="Barry K."/>
            <person name="Blanchette R.A."/>
            <person name="Henrissat B."/>
            <person name="Martinez A.T."/>
            <person name="Otillar R."/>
            <person name="Spatafora J.W."/>
            <person name="Yadav J.S."/>
            <person name="Aerts A."/>
            <person name="Benoit I."/>
            <person name="Boyd A."/>
            <person name="Carlson A."/>
            <person name="Copeland A."/>
            <person name="Coutinho P.M."/>
            <person name="de Vries R.P."/>
            <person name="Ferreira P."/>
            <person name="Findley K."/>
            <person name="Foster B."/>
            <person name="Gaskell J."/>
            <person name="Glotzer D."/>
            <person name="Gorecki P."/>
            <person name="Heitman J."/>
            <person name="Hesse C."/>
            <person name="Hori C."/>
            <person name="Igarashi K."/>
            <person name="Jurgens J.A."/>
            <person name="Kallen N."/>
            <person name="Kersten P."/>
            <person name="Kohler A."/>
            <person name="Kuees U."/>
            <person name="Kumar T.K.A."/>
            <person name="Kuo A."/>
            <person name="LaButti K."/>
            <person name="Larrondo L.F."/>
            <person name="Lindquist E."/>
            <person name="Ling A."/>
            <person name="Lombard V."/>
            <person name="Lucas S."/>
            <person name="Lundell T."/>
            <person name="Martin R."/>
            <person name="McLaughlin D.J."/>
            <person name="Morgenstern I."/>
            <person name="Morin E."/>
            <person name="Murat C."/>
            <person name="Nagy L.G."/>
            <person name="Nolan M."/>
            <person name="Ohm R.A."/>
            <person name="Patyshakuliyeva A."/>
            <person name="Rokas A."/>
            <person name="Ruiz-Duenas F.J."/>
            <person name="Sabat G."/>
            <person name="Salamov A."/>
            <person name="Samejima M."/>
            <person name="Schmutz J."/>
            <person name="Slot J.C."/>
            <person name="St John F."/>
            <person name="Stenlid J."/>
            <person name="Sun H."/>
            <person name="Sun S."/>
            <person name="Syed K."/>
            <person name="Tsang A."/>
            <person name="Wiebenga A."/>
            <person name="Young D."/>
            <person name="Pisabarro A."/>
            <person name="Eastwood D.C."/>
            <person name="Martin F."/>
            <person name="Cullen D."/>
            <person name="Grigoriev I.V."/>
            <person name="Hibbett D.S."/>
        </authorList>
    </citation>
    <scope>NUCLEOTIDE SEQUENCE [LARGE SCALE GENOMIC DNA]</scope>
    <source>
        <strain evidence="1 2">DJM-731 SS1</strain>
    </source>
</reference>
<dbReference type="Proteomes" id="UP000030653">
    <property type="component" value="Unassembled WGS sequence"/>
</dbReference>
<dbReference type="AlphaFoldDB" id="M5G6U2"/>
<protein>
    <submittedName>
        <fullName evidence="1">Uncharacterized protein</fullName>
    </submittedName>
</protein>
<evidence type="ECO:0000313" key="1">
    <source>
        <dbReference type="EMBL" id="EJU04424.1"/>
    </source>
</evidence>
<gene>
    <name evidence="1" type="ORF">DACRYDRAFT_105484</name>
</gene>
<organism evidence="1 2">
    <name type="scientific">Dacryopinax primogenitus (strain DJM 731)</name>
    <name type="common">Brown rot fungus</name>
    <dbReference type="NCBI Taxonomy" id="1858805"/>
    <lineage>
        <taxon>Eukaryota</taxon>
        <taxon>Fungi</taxon>
        <taxon>Dikarya</taxon>
        <taxon>Basidiomycota</taxon>
        <taxon>Agaricomycotina</taxon>
        <taxon>Dacrymycetes</taxon>
        <taxon>Dacrymycetales</taxon>
        <taxon>Dacrymycetaceae</taxon>
        <taxon>Dacryopinax</taxon>
    </lineage>
</organism>
<accession>M5G6U2</accession>
<sequence length="136" mass="14652">MDQQLPLIPLTIFGGGLLSGVPELPELYGDIMLDLEDIVDWRTLEDDPTMLEMDGASTLWGSEIGSVQNSPNFTISDPPAVPVSKESDFLDHTMTPIPRRMSTSSSPSCFEDVAHMGVLSAKGPGFPAPFTTKVVT</sequence>
<name>M5G6U2_DACPD</name>
<proteinExistence type="predicted"/>
<dbReference type="GeneID" id="63683156"/>
<evidence type="ECO:0000313" key="2">
    <source>
        <dbReference type="Proteomes" id="UP000030653"/>
    </source>
</evidence>
<dbReference type="EMBL" id="JH795858">
    <property type="protein sequence ID" value="EJU04424.1"/>
    <property type="molecule type" value="Genomic_DNA"/>
</dbReference>
<dbReference type="RefSeq" id="XP_040631318.1">
    <property type="nucleotide sequence ID" value="XM_040768094.1"/>
</dbReference>
<keyword evidence="2" id="KW-1185">Reference proteome</keyword>